<feature type="transmembrane region" description="Helical" evidence="1">
    <location>
        <begin position="9"/>
        <end position="28"/>
    </location>
</feature>
<reference evidence="2 3" key="1">
    <citation type="submission" date="2016-11" db="EMBL/GenBank/DDBJ databases">
        <authorList>
            <person name="Jaros S."/>
            <person name="Januszkiewicz K."/>
            <person name="Wedrychowicz H."/>
        </authorList>
    </citation>
    <scope>NUCLEOTIDE SEQUENCE [LARGE SCALE GENOMIC DNA]</scope>
    <source>
        <strain evidence="2 3">CGMCC 4.5723</strain>
    </source>
</reference>
<gene>
    <name evidence="2" type="ORF">SAMN05421803_106164</name>
</gene>
<keyword evidence="1" id="KW-0812">Transmembrane</keyword>
<sequence length="59" mass="6249">MQRSQAMEYLLWTCAVVCGASALITFVVHDNTGAAAVIGAAGMIIVLGASAQRTRRLKR</sequence>
<dbReference type="AlphaFoldDB" id="A0A1M6JJT7"/>
<feature type="transmembrane region" description="Helical" evidence="1">
    <location>
        <begin position="34"/>
        <end position="51"/>
    </location>
</feature>
<keyword evidence="1" id="KW-0472">Membrane</keyword>
<keyword evidence="3" id="KW-1185">Reference proteome</keyword>
<evidence type="ECO:0000313" key="2">
    <source>
        <dbReference type="EMBL" id="SHJ46934.1"/>
    </source>
</evidence>
<accession>A0A1M6JJT7</accession>
<keyword evidence="1" id="KW-1133">Transmembrane helix</keyword>
<dbReference type="RefSeq" id="WP_073379433.1">
    <property type="nucleotide sequence ID" value="NZ_FQZK01000006.1"/>
</dbReference>
<protein>
    <submittedName>
        <fullName evidence="2">Uncharacterized protein</fullName>
    </submittedName>
</protein>
<dbReference type="Proteomes" id="UP000184452">
    <property type="component" value="Unassembled WGS sequence"/>
</dbReference>
<dbReference type="EMBL" id="FQZK01000006">
    <property type="protein sequence ID" value="SHJ46934.1"/>
    <property type="molecule type" value="Genomic_DNA"/>
</dbReference>
<organism evidence="2 3">
    <name type="scientific">Nocardiopsis flavescens</name>
    <dbReference type="NCBI Taxonomy" id="758803"/>
    <lineage>
        <taxon>Bacteria</taxon>
        <taxon>Bacillati</taxon>
        <taxon>Actinomycetota</taxon>
        <taxon>Actinomycetes</taxon>
        <taxon>Streptosporangiales</taxon>
        <taxon>Nocardiopsidaceae</taxon>
        <taxon>Nocardiopsis</taxon>
    </lineage>
</organism>
<proteinExistence type="predicted"/>
<evidence type="ECO:0000313" key="3">
    <source>
        <dbReference type="Proteomes" id="UP000184452"/>
    </source>
</evidence>
<name>A0A1M6JJT7_9ACTN</name>
<evidence type="ECO:0000256" key="1">
    <source>
        <dbReference type="SAM" id="Phobius"/>
    </source>
</evidence>